<proteinExistence type="predicted"/>
<sequence>MSAGAIQLPRLGMLRLKEHGYFPLDGKISSATIHEQAGRWFVSICVHEEAKDPQPATGDVIGVDLLIKQLATLSDGRTFENPKALRKKLTMLQCLSRRQSRKAKGSRNRQKARAAPLTDARSDRQRAPRRFAPSNRPDRGENPRPIKSGRV</sequence>
<dbReference type="Pfam" id="PF01385">
    <property type="entry name" value="OrfB_IS605"/>
    <property type="match status" value="1"/>
</dbReference>
<evidence type="ECO:0000313" key="4">
    <source>
        <dbReference type="Proteomes" id="UP000612362"/>
    </source>
</evidence>
<feature type="domain" description="Probable transposase IS891/IS1136/IS1341" evidence="2">
    <location>
        <begin position="43"/>
        <end position="114"/>
    </location>
</feature>
<protein>
    <recommendedName>
        <fullName evidence="2">Probable transposase IS891/IS1136/IS1341 domain-containing protein</fullName>
    </recommendedName>
</protein>
<dbReference type="InterPro" id="IPR001959">
    <property type="entry name" value="Transposase"/>
</dbReference>
<feature type="region of interest" description="Disordered" evidence="1">
    <location>
        <begin position="90"/>
        <end position="151"/>
    </location>
</feature>
<feature type="compositionally biased region" description="Basic residues" evidence="1">
    <location>
        <begin position="98"/>
        <end position="112"/>
    </location>
</feature>
<keyword evidence="4" id="KW-1185">Reference proteome</keyword>
<evidence type="ECO:0000259" key="2">
    <source>
        <dbReference type="Pfam" id="PF01385"/>
    </source>
</evidence>
<dbReference type="AlphaFoldDB" id="A0A8J3MUU6"/>
<name>A0A8J3MUU6_9CHLR</name>
<evidence type="ECO:0000256" key="1">
    <source>
        <dbReference type="SAM" id="MobiDB-lite"/>
    </source>
</evidence>
<evidence type="ECO:0000313" key="3">
    <source>
        <dbReference type="EMBL" id="GHO49722.1"/>
    </source>
</evidence>
<organism evidence="3 4">
    <name type="scientific">Ktedonospora formicarum</name>
    <dbReference type="NCBI Taxonomy" id="2778364"/>
    <lineage>
        <taxon>Bacteria</taxon>
        <taxon>Bacillati</taxon>
        <taxon>Chloroflexota</taxon>
        <taxon>Ktedonobacteria</taxon>
        <taxon>Ktedonobacterales</taxon>
        <taxon>Ktedonobacteraceae</taxon>
        <taxon>Ktedonospora</taxon>
    </lineage>
</organism>
<dbReference type="Proteomes" id="UP000612362">
    <property type="component" value="Unassembled WGS sequence"/>
</dbReference>
<reference evidence="3" key="1">
    <citation type="submission" date="2020-10" db="EMBL/GenBank/DDBJ databases">
        <title>Taxonomic study of unclassified bacteria belonging to the class Ktedonobacteria.</title>
        <authorList>
            <person name="Yabe S."/>
            <person name="Wang C.M."/>
            <person name="Zheng Y."/>
            <person name="Sakai Y."/>
            <person name="Cavaletti L."/>
            <person name="Monciardini P."/>
            <person name="Donadio S."/>
        </authorList>
    </citation>
    <scope>NUCLEOTIDE SEQUENCE</scope>
    <source>
        <strain evidence="3">SOSP1-1</strain>
    </source>
</reference>
<gene>
    <name evidence="3" type="ORF">KSX_78850</name>
</gene>
<comment type="caution">
    <text evidence="3">The sequence shown here is derived from an EMBL/GenBank/DDBJ whole genome shotgun (WGS) entry which is preliminary data.</text>
</comment>
<dbReference type="EMBL" id="BNJF01000006">
    <property type="protein sequence ID" value="GHO49722.1"/>
    <property type="molecule type" value="Genomic_DNA"/>
</dbReference>
<accession>A0A8J3MUU6</accession>